<keyword evidence="3" id="KW-1185">Reference proteome</keyword>
<name>A0A803NR20_CANSA</name>
<dbReference type="EMBL" id="UZAU01000018">
    <property type="status" value="NOT_ANNOTATED_CDS"/>
    <property type="molecule type" value="Genomic_DNA"/>
</dbReference>
<evidence type="ECO:0000313" key="2">
    <source>
        <dbReference type="EnsemblPlants" id="cds.evm.model.01.846"/>
    </source>
</evidence>
<proteinExistence type="predicted"/>
<accession>A0A803NR20</accession>
<dbReference type="Gramene" id="evm.model.01.846">
    <property type="protein sequence ID" value="cds.evm.model.01.846"/>
    <property type="gene ID" value="evm.TU.01.846"/>
</dbReference>
<sequence length="148" mass="16624">MIIFLKKPDEATWDRPSSAPEQLLTFCCSLRSISKPPQDPSKRVANSRCQSFNWTSFPGKEVPGFIERCWKCFAVESFEEVDFTVNVSGPVVGETSRVEGYNPKRPDIPPCVGEAPPGETKGREETLVNVTKPPRPSLSPFFFFVFSF</sequence>
<evidence type="ECO:0000256" key="1">
    <source>
        <dbReference type="SAM" id="MobiDB-lite"/>
    </source>
</evidence>
<reference evidence="2" key="1">
    <citation type="submission" date="2018-11" db="EMBL/GenBank/DDBJ databases">
        <authorList>
            <person name="Grassa J C."/>
        </authorList>
    </citation>
    <scope>NUCLEOTIDE SEQUENCE [LARGE SCALE GENOMIC DNA]</scope>
</reference>
<reference evidence="2" key="2">
    <citation type="submission" date="2021-03" db="UniProtKB">
        <authorList>
            <consortium name="EnsemblPlants"/>
        </authorList>
    </citation>
    <scope>IDENTIFICATION</scope>
</reference>
<protein>
    <submittedName>
        <fullName evidence="2">Uncharacterized protein</fullName>
    </submittedName>
</protein>
<feature type="region of interest" description="Disordered" evidence="1">
    <location>
        <begin position="97"/>
        <end position="131"/>
    </location>
</feature>
<dbReference type="AlphaFoldDB" id="A0A803NR20"/>
<organism evidence="2 3">
    <name type="scientific">Cannabis sativa</name>
    <name type="common">Hemp</name>
    <name type="synonym">Marijuana</name>
    <dbReference type="NCBI Taxonomy" id="3483"/>
    <lineage>
        <taxon>Eukaryota</taxon>
        <taxon>Viridiplantae</taxon>
        <taxon>Streptophyta</taxon>
        <taxon>Embryophyta</taxon>
        <taxon>Tracheophyta</taxon>
        <taxon>Spermatophyta</taxon>
        <taxon>Magnoliopsida</taxon>
        <taxon>eudicotyledons</taxon>
        <taxon>Gunneridae</taxon>
        <taxon>Pentapetalae</taxon>
        <taxon>rosids</taxon>
        <taxon>fabids</taxon>
        <taxon>Rosales</taxon>
        <taxon>Cannabaceae</taxon>
        <taxon>Cannabis</taxon>
    </lineage>
</organism>
<dbReference type="Proteomes" id="UP000596661">
    <property type="component" value="Chromosome 1"/>
</dbReference>
<dbReference type="EnsemblPlants" id="evm.model.01.846">
    <property type="protein sequence ID" value="cds.evm.model.01.846"/>
    <property type="gene ID" value="evm.TU.01.846"/>
</dbReference>
<evidence type="ECO:0000313" key="3">
    <source>
        <dbReference type="Proteomes" id="UP000596661"/>
    </source>
</evidence>